<keyword evidence="2" id="KW-1185">Reference proteome</keyword>
<proteinExistence type="predicted"/>
<accession>A0A9W6RCM2</accession>
<dbReference type="RefSeq" id="WP_285491457.1">
    <property type="nucleotide sequence ID" value="NZ_BSTI01000041.1"/>
</dbReference>
<dbReference type="EMBL" id="BSTI01000041">
    <property type="protein sequence ID" value="GLY71592.1"/>
    <property type="molecule type" value="Genomic_DNA"/>
</dbReference>
<evidence type="ECO:0000313" key="1">
    <source>
        <dbReference type="EMBL" id="GLY71592.1"/>
    </source>
</evidence>
<reference evidence="1" key="1">
    <citation type="submission" date="2023-03" db="EMBL/GenBank/DDBJ databases">
        <title>Amycolatopsis taiwanensis NBRC 103393.</title>
        <authorList>
            <person name="Ichikawa N."/>
            <person name="Sato H."/>
            <person name="Tonouchi N."/>
        </authorList>
    </citation>
    <scope>NUCLEOTIDE SEQUENCE</scope>
    <source>
        <strain evidence="1">NBRC 103393</strain>
    </source>
</reference>
<name>A0A9W6RCM2_9PSEU</name>
<gene>
    <name evidence="1" type="ORF">Atai01_82110</name>
</gene>
<dbReference type="Proteomes" id="UP001165136">
    <property type="component" value="Unassembled WGS sequence"/>
</dbReference>
<organism evidence="1 2">
    <name type="scientific">Amycolatopsis taiwanensis</name>
    <dbReference type="NCBI Taxonomy" id="342230"/>
    <lineage>
        <taxon>Bacteria</taxon>
        <taxon>Bacillati</taxon>
        <taxon>Actinomycetota</taxon>
        <taxon>Actinomycetes</taxon>
        <taxon>Pseudonocardiales</taxon>
        <taxon>Pseudonocardiaceae</taxon>
        <taxon>Amycolatopsis</taxon>
    </lineage>
</organism>
<protein>
    <submittedName>
        <fullName evidence="1">Uncharacterized protein</fullName>
    </submittedName>
</protein>
<evidence type="ECO:0000313" key="2">
    <source>
        <dbReference type="Proteomes" id="UP001165136"/>
    </source>
</evidence>
<sequence>MTPLETMSEREFFADVGRRPGMFVGRATYHAISSFIDGYDRHAMRDGGGWLTEFHDWVLRKRGLKSSPLVWSGEVLWLAFPDGAFRASAFDLTADENAHAISVLFELLDEFLAEREAAGDGPANA</sequence>
<dbReference type="AlphaFoldDB" id="A0A9W6RCM2"/>
<comment type="caution">
    <text evidence="1">The sequence shown here is derived from an EMBL/GenBank/DDBJ whole genome shotgun (WGS) entry which is preliminary data.</text>
</comment>